<feature type="compositionally biased region" description="Polar residues" evidence="10">
    <location>
        <begin position="1"/>
        <end position="10"/>
    </location>
</feature>
<feature type="region of interest" description="Disordered" evidence="10">
    <location>
        <begin position="265"/>
        <end position="305"/>
    </location>
</feature>
<evidence type="ECO:0000256" key="4">
    <source>
        <dbReference type="ARBA" id="ARBA00022552"/>
    </source>
</evidence>
<evidence type="ECO:0000256" key="2">
    <source>
        <dbReference type="ARBA" id="ARBA00010489"/>
    </source>
</evidence>
<dbReference type="Proteomes" id="UP000759537">
    <property type="component" value="Unassembled WGS sequence"/>
</dbReference>
<dbReference type="AlphaFoldDB" id="A0A9P5N0P9"/>
<evidence type="ECO:0000256" key="9">
    <source>
        <dbReference type="ARBA" id="ARBA00025599"/>
    </source>
</evidence>
<reference evidence="12" key="1">
    <citation type="submission" date="2019-10" db="EMBL/GenBank/DDBJ databases">
        <authorList>
            <consortium name="DOE Joint Genome Institute"/>
            <person name="Kuo A."/>
            <person name="Miyauchi S."/>
            <person name="Kiss E."/>
            <person name="Drula E."/>
            <person name="Kohler A."/>
            <person name="Sanchez-Garcia M."/>
            <person name="Andreopoulos B."/>
            <person name="Barry K.W."/>
            <person name="Bonito G."/>
            <person name="Buee M."/>
            <person name="Carver A."/>
            <person name="Chen C."/>
            <person name="Cichocki N."/>
            <person name="Clum A."/>
            <person name="Culley D."/>
            <person name="Crous P.W."/>
            <person name="Fauchery L."/>
            <person name="Girlanda M."/>
            <person name="Hayes R."/>
            <person name="Keri Z."/>
            <person name="LaButti K."/>
            <person name="Lipzen A."/>
            <person name="Lombard V."/>
            <person name="Magnuson J."/>
            <person name="Maillard F."/>
            <person name="Morin E."/>
            <person name="Murat C."/>
            <person name="Nolan M."/>
            <person name="Ohm R."/>
            <person name="Pangilinan J."/>
            <person name="Pereira M."/>
            <person name="Perotto S."/>
            <person name="Peter M."/>
            <person name="Riley R."/>
            <person name="Sitrit Y."/>
            <person name="Stielow B."/>
            <person name="Szollosi G."/>
            <person name="Zifcakova L."/>
            <person name="Stursova M."/>
            <person name="Spatafora J.W."/>
            <person name="Tedersoo L."/>
            <person name="Vaario L.-M."/>
            <person name="Yamada A."/>
            <person name="Yan M."/>
            <person name="Wang P."/>
            <person name="Xu J."/>
            <person name="Bruns T."/>
            <person name="Baldrian P."/>
            <person name="Vilgalys R."/>
            <person name="Henrissat B."/>
            <person name="Grigoriev I.V."/>
            <person name="Hibbett D."/>
            <person name="Nagy L.G."/>
            <person name="Martin F.M."/>
        </authorList>
    </citation>
    <scope>NUCLEOTIDE SEQUENCE</scope>
    <source>
        <strain evidence="12">Prilba</strain>
    </source>
</reference>
<evidence type="ECO:0000256" key="10">
    <source>
        <dbReference type="SAM" id="MobiDB-lite"/>
    </source>
</evidence>
<keyword evidence="8" id="KW-0539">Nucleus</keyword>
<dbReference type="FunFam" id="3.30.420.10:FF:000007">
    <property type="entry name" value="Interferon-stimulated exonuclease gene 20"/>
    <property type="match status" value="1"/>
</dbReference>
<protein>
    <recommendedName>
        <fullName evidence="3">RNA exonuclease 4</fullName>
    </recommendedName>
</protein>
<dbReference type="PANTHER" id="PTHR12801">
    <property type="entry name" value="RNA EXONUCLEASE REXO1 / RECO3 FAMILY MEMBER-RELATED"/>
    <property type="match status" value="1"/>
</dbReference>
<evidence type="ECO:0000256" key="8">
    <source>
        <dbReference type="ARBA" id="ARBA00023242"/>
    </source>
</evidence>
<dbReference type="CDD" id="cd06144">
    <property type="entry name" value="REX4_like"/>
    <property type="match status" value="1"/>
</dbReference>
<sequence>MSQPSGNWLSLQKRLRATSTSPVQSRNKRQKRSDNTLSSSTSSNVAPSGFPSPVGNAVLHGDTVEALRFLIYSPTPFSPDLPPKDRQPGPYIALDCEMVGVGPMGRESTLARVSVVNYFGAVLLDEFVRQKERVTDWRTQWSGIRARDMINAKTFEEVQGVVAELMKDRILVGHAIQNDLKALMLSHPRAQIRDTQILAHRHGQSRSARPALRNLVHDMLGAKIQEGEHSSVIDARATMAIYRLNRGQWEKGYAAIPIRVQRNAKAKAQPKASRQRKSIGAEGVVRRRTESSPPSKMKSKGVSSGLSTIVHRQAKDKRGMGSTKAKWWTELGGSGDGSKGHFSVTV</sequence>
<comment type="subcellular location">
    <subcellularLocation>
        <location evidence="1">Nucleus</location>
    </subcellularLocation>
</comment>
<evidence type="ECO:0000313" key="12">
    <source>
        <dbReference type="EMBL" id="KAF8483346.1"/>
    </source>
</evidence>
<organism evidence="12 13">
    <name type="scientific">Russula ochroleuca</name>
    <dbReference type="NCBI Taxonomy" id="152965"/>
    <lineage>
        <taxon>Eukaryota</taxon>
        <taxon>Fungi</taxon>
        <taxon>Dikarya</taxon>
        <taxon>Basidiomycota</taxon>
        <taxon>Agaricomycotina</taxon>
        <taxon>Agaricomycetes</taxon>
        <taxon>Russulales</taxon>
        <taxon>Russulaceae</taxon>
        <taxon>Russula</taxon>
    </lineage>
</organism>
<dbReference type="Gene3D" id="3.30.420.10">
    <property type="entry name" value="Ribonuclease H-like superfamily/Ribonuclease H"/>
    <property type="match status" value="1"/>
</dbReference>
<dbReference type="GO" id="GO:0006364">
    <property type="term" value="P:rRNA processing"/>
    <property type="evidence" value="ECO:0007669"/>
    <property type="project" value="UniProtKB-KW"/>
</dbReference>
<comment type="function">
    <text evidence="9">Exoribonuclease involved in ribosome biosynthesis. Involved in the processing of ITS1, the internal transcribed spacer localized between the 18S and 5.8S rRNAs.</text>
</comment>
<dbReference type="InterPro" id="IPR036397">
    <property type="entry name" value="RNaseH_sf"/>
</dbReference>
<keyword evidence="13" id="KW-1185">Reference proteome</keyword>
<dbReference type="InterPro" id="IPR013520">
    <property type="entry name" value="Ribonucl_H"/>
</dbReference>
<evidence type="ECO:0000313" key="13">
    <source>
        <dbReference type="Proteomes" id="UP000759537"/>
    </source>
</evidence>
<dbReference type="GO" id="GO:0008408">
    <property type="term" value="F:3'-5' exonuclease activity"/>
    <property type="evidence" value="ECO:0007669"/>
    <property type="project" value="InterPro"/>
</dbReference>
<feature type="region of interest" description="Disordered" evidence="10">
    <location>
        <begin position="1"/>
        <end position="50"/>
    </location>
</feature>
<comment type="caution">
    <text evidence="12">The sequence shown here is derived from an EMBL/GenBank/DDBJ whole genome shotgun (WGS) entry which is preliminary data.</text>
</comment>
<keyword evidence="4" id="KW-0698">rRNA processing</keyword>
<dbReference type="SMART" id="SM00479">
    <property type="entry name" value="EXOIII"/>
    <property type="match status" value="1"/>
</dbReference>
<dbReference type="InterPro" id="IPR012337">
    <property type="entry name" value="RNaseH-like_sf"/>
</dbReference>
<dbReference type="GO" id="GO:0005634">
    <property type="term" value="C:nucleus"/>
    <property type="evidence" value="ECO:0007669"/>
    <property type="project" value="UniProtKB-SubCell"/>
</dbReference>
<dbReference type="InterPro" id="IPR037431">
    <property type="entry name" value="REX4_DEDDh_dom"/>
</dbReference>
<evidence type="ECO:0000256" key="5">
    <source>
        <dbReference type="ARBA" id="ARBA00022722"/>
    </source>
</evidence>
<evidence type="ECO:0000256" key="3">
    <source>
        <dbReference type="ARBA" id="ARBA00016937"/>
    </source>
</evidence>
<name>A0A9P5N0P9_9AGAM</name>
<comment type="similarity">
    <text evidence="2">Belongs to the REXO4 family.</text>
</comment>
<gene>
    <name evidence="12" type="ORF">DFH94DRAFT_792231</name>
</gene>
<feature type="compositionally biased region" description="Low complexity" evidence="10">
    <location>
        <begin position="35"/>
        <end position="44"/>
    </location>
</feature>
<evidence type="ECO:0000256" key="1">
    <source>
        <dbReference type="ARBA" id="ARBA00004123"/>
    </source>
</evidence>
<dbReference type="OrthoDB" id="8191639at2759"/>
<reference evidence="12" key="2">
    <citation type="journal article" date="2020" name="Nat. Commun.">
        <title>Large-scale genome sequencing of mycorrhizal fungi provides insights into the early evolution of symbiotic traits.</title>
        <authorList>
            <person name="Miyauchi S."/>
            <person name="Kiss E."/>
            <person name="Kuo A."/>
            <person name="Drula E."/>
            <person name="Kohler A."/>
            <person name="Sanchez-Garcia M."/>
            <person name="Morin E."/>
            <person name="Andreopoulos B."/>
            <person name="Barry K.W."/>
            <person name="Bonito G."/>
            <person name="Buee M."/>
            <person name="Carver A."/>
            <person name="Chen C."/>
            <person name="Cichocki N."/>
            <person name="Clum A."/>
            <person name="Culley D."/>
            <person name="Crous P.W."/>
            <person name="Fauchery L."/>
            <person name="Girlanda M."/>
            <person name="Hayes R.D."/>
            <person name="Keri Z."/>
            <person name="LaButti K."/>
            <person name="Lipzen A."/>
            <person name="Lombard V."/>
            <person name="Magnuson J."/>
            <person name="Maillard F."/>
            <person name="Murat C."/>
            <person name="Nolan M."/>
            <person name="Ohm R.A."/>
            <person name="Pangilinan J."/>
            <person name="Pereira M.F."/>
            <person name="Perotto S."/>
            <person name="Peter M."/>
            <person name="Pfister S."/>
            <person name="Riley R."/>
            <person name="Sitrit Y."/>
            <person name="Stielow J.B."/>
            <person name="Szollosi G."/>
            <person name="Zifcakova L."/>
            <person name="Stursova M."/>
            <person name="Spatafora J.W."/>
            <person name="Tedersoo L."/>
            <person name="Vaario L.M."/>
            <person name="Yamada A."/>
            <person name="Yan M."/>
            <person name="Wang P."/>
            <person name="Xu J."/>
            <person name="Bruns T."/>
            <person name="Baldrian P."/>
            <person name="Vilgalys R."/>
            <person name="Dunand C."/>
            <person name="Henrissat B."/>
            <person name="Grigoriev I.V."/>
            <person name="Hibbett D."/>
            <person name="Nagy L.G."/>
            <person name="Martin F.M."/>
        </authorList>
    </citation>
    <scope>NUCLEOTIDE SEQUENCE</scope>
    <source>
        <strain evidence="12">Prilba</strain>
    </source>
</reference>
<accession>A0A9P5N0P9</accession>
<dbReference type="GO" id="GO:0003676">
    <property type="term" value="F:nucleic acid binding"/>
    <property type="evidence" value="ECO:0007669"/>
    <property type="project" value="InterPro"/>
</dbReference>
<dbReference type="SUPFAM" id="SSF53098">
    <property type="entry name" value="Ribonuclease H-like"/>
    <property type="match status" value="1"/>
</dbReference>
<evidence type="ECO:0000259" key="11">
    <source>
        <dbReference type="SMART" id="SM00479"/>
    </source>
</evidence>
<keyword evidence="5" id="KW-0540">Nuclease</keyword>
<dbReference type="PANTHER" id="PTHR12801:SF45">
    <property type="entry name" value="RNA EXONUCLEASE 4"/>
    <property type="match status" value="1"/>
</dbReference>
<proteinExistence type="inferred from homology"/>
<dbReference type="EMBL" id="WHVB01000004">
    <property type="protein sequence ID" value="KAF8483346.1"/>
    <property type="molecule type" value="Genomic_DNA"/>
</dbReference>
<evidence type="ECO:0000256" key="6">
    <source>
        <dbReference type="ARBA" id="ARBA00022801"/>
    </source>
</evidence>
<keyword evidence="6" id="KW-0378">Hydrolase</keyword>
<evidence type="ECO:0000256" key="7">
    <source>
        <dbReference type="ARBA" id="ARBA00022839"/>
    </source>
</evidence>
<feature type="domain" description="Exonuclease" evidence="11">
    <location>
        <begin position="90"/>
        <end position="251"/>
    </location>
</feature>
<dbReference type="Pfam" id="PF00929">
    <property type="entry name" value="RNase_T"/>
    <property type="match status" value="1"/>
</dbReference>
<dbReference type="InterPro" id="IPR047021">
    <property type="entry name" value="REXO1/3/4-like"/>
</dbReference>
<keyword evidence="7" id="KW-0269">Exonuclease</keyword>